<dbReference type="Pfam" id="PF00777">
    <property type="entry name" value="Glyco_transf_29"/>
    <property type="match status" value="1"/>
</dbReference>
<evidence type="ECO:0000313" key="20">
    <source>
        <dbReference type="Proteomes" id="UP000694522"/>
    </source>
</evidence>
<comment type="subcellular location">
    <subcellularLocation>
        <location evidence="1">Golgi apparatus membrane</location>
        <topology evidence="1">Single-pass type II membrane protein</topology>
    </subcellularLocation>
</comment>
<evidence type="ECO:0000256" key="1">
    <source>
        <dbReference type="ARBA" id="ARBA00004323"/>
    </source>
</evidence>
<sequence>MFNPGSGKKRLQSASSLRASEPVSPVPPPSGSPPPSRRSAGVSQPAPRCGTEPGWERRRRSGSLQGSCAAAVEVPGMGSPRWKRLCLLLLAGLTSSLLLYGHYYATVESPSSQRILASLLHPEPLVLALPGTSRQAGSQPWALGGGPKPFKPPTAVLEEPKPSRKQPSACAHSVMSRAKADPKFREIFRFDGPVLMWDQHFTPDTWDRLKTRHVPYGWQGLAHTVVGSTLRLLNTSANRRLFDRDGVPGGCVRCAVVGNGGILNGSRQGTAIDAHDLVFRLNGAVIKGFEEDVGTKISFYGFTVNTMKNSLIAYEEYGFTQIPQGKDLKYIFIPSDARDYLMLKSAIQGSPVPEGSDKGDEPHKYFGPEASAEKFKLLHPDFLQYLTTRFLRSELLDTRYGSLYMPSTGALMLLTALHTCDQVSAYGFITTNYEQFSDHYYEVEKKPLVFYANHDMMLEAALWRSLHRAGIMTLYQR</sequence>
<keyword evidence="5" id="KW-0808">Transferase</keyword>
<dbReference type="InterPro" id="IPR038578">
    <property type="entry name" value="GT29-like_sf"/>
</dbReference>
<reference evidence="19" key="2">
    <citation type="submission" date="2025-09" db="UniProtKB">
        <authorList>
            <consortium name="Ensembl"/>
        </authorList>
    </citation>
    <scope>IDENTIFICATION</scope>
</reference>
<protein>
    <recommendedName>
        <fullName evidence="14">alpha-N-acetylgalactosaminide alpha-2,6-sialyltransferase</fullName>
        <ecNumber evidence="14">2.4.3.3</ecNumber>
    </recommendedName>
</protein>
<keyword evidence="8 18" id="KW-1133">Transmembrane helix</keyword>
<name>A0A8B9FI08_9PSIT</name>
<comment type="catalytic activity">
    <reaction evidence="15">
        <text>a 3-O-[N-acetyl-alpha-neuraminyl-(2-&gt;3)-beta-D-galactosyl-(1-&gt;3)-N-acetyl-alpha-D-galactosaminyl]-L-threonyl-[protein] + CMP-N-acetyl-beta-neuraminate = a 3-O-{alpha-Neu5Ac-(2-&gt;3)-beta-D-Gal-(1-&gt;3)-[alpha-Neu5Ac-(2-&gt;6)]-alpha-D-GalNAc}-L-threonyl-[protein] + CMP + H(+)</text>
        <dbReference type="Rhea" id="RHEA:81659"/>
        <dbReference type="Rhea" id="RHEA-COMP:14417"/>
        <dbReference type="Rhea" id="RHEA-COMP:16763"/>
        <dbReference type="ChEBI" id="CHEBI:15378"/>
        <dbReference type="ChEBI" id="CHEBI:57812"/>
        <dbReference type="ChEBI" id="CHEBI:60377"/>
        <dbReference type="ChEBI" id="CHEBI:139598"/>
        <dbReference type="ChEBI" id="CHEBI:156398"/>
    </reaction>
    <physiologicalReaction direction="left-to-right" evidence="15">
        <dbReference type="Rhea" id="RHEA:81660"/>
    </physiologicalReaction>
</comment>
<evidence type="ECO:0000256" key="16">
    <source>
        <dbReference type="ARBA" id="ARBA00052285"/>
    </source>
</evidence>
<evidence type="ECO:0000256" key="14">
    <source>
        <dbReference type="ARBA" id="ARBA00039109"/>
    </source>
</evidence>
<evidence type="ECO:0000256" key="6">
    <source>
        <dbReference type="ARBA" id="ARBA00022692"/>
    </source>
</evidence>
<dbReference type="Proteomes" id="UP000694522">
    <property type="component" value="Unplaced"/>
</dbReference>
<evidence type="ECO:0000256" key="5">
    <source>
        <dbReference type="ARBA" id="ARBA00022679"/>
    </source>
</evidence>
<dbReference type="InterPro" id="IPR001675">
    <property type="entry name" value="Glyco_trans_29"/>
</dbReference>
<comment type="catalytic activity">
    <reaction evidence="16">
        <text>a 3-O-[N-acetyl-alpha-D-galactosaminyl]-L-threonyl-[protein] + CMP-N-acetyl-beta-neuraminate = a 3-O-[N-acetyl-alpha-neuraminosyl-(2-&gt;6)-N-acetyl-alpha-D-galactosaminyl]-L-threonyl-[protein] + CMP + H(+)</text>
        <dbReference type="Rhea" id="RHEA:81643"/>
        <dbReference type="Rhea" id="RHEA-COMP:11689"/>
        <dbReference type="Rhea" id="RHEA-COMP:19720"/>
        <dbReference type="ChEBI" id="CHEBI:15378"/>
        <dbReference type="ChEBI" id="CHEBI:57812"/>
        <dbReference type="ChEBI" id="CHEBI:60377"/>
        <dbReference type="ChEBI" id="CHEBI:87075"/>
        <dbReference type="ChEBI" id="CHEBI:231970"/>
    </reaction>
    <physiologicalReaction direction="left-to-right" evidence="16">
        <dbReference type="Rhea" id="RHEA:81644"/>
    </physiologicalReaction>
</comment>
<dbReference type="PANTHER" id="PTHR45941">
    <property type="entry name" value="ALPHA-N-ACETYLGALACTOSAMINIDE ALPHA-2,6-SIALYLTRANSFERASE 2-LIKE-RELATED"/>
    <property type="match status" value="1"/>
</dbReference>
<dbReference type="Gene3D" id="3.90.1480.20">
    <property type="entry name" value="Glycosyl transferase family 29"/>
    <property type="match status" value="1"/>
</dbReference>
<feature type="compositionally biased region" description="Pro residues" evidence="17">
    <location>
        <begin position="24"/>
        <end position="36"/>
    </location>
</feature>
<keyword evidence="10 18" id="KW-0472">Membrane</keyword>
<accession>A0A8B9FI08</accession>
<comment type="catalytic activity">
    <reaction evidence="13">
        <text>a beta-D-galactosyl-(1-&gt;3)-N-acetyl-alpha-D-galactosaminyl derivative + CMP-N-acetyl-beta-neuraminate = a beta-D-galactosyl-(1-&gt;3)-[N-acetyl-alpha-neuraminyl-(2-&gt;6)]-N-acetyl-alpha-D-galactosaminyl derivative + CMP + H(+)</text>
        <dbReference type="Rhea" id="RHEA:11136"/>
        <dbReference type="ChEBI" id="CHEBI:15378"/>
        <dbReference type="ChEBI" id="CHEBI:57812"/>
        <dbReference type="ChEBI" id="CHEBI:60377"/>
        <dbReference type="ChEBI" id="CHEBI:133470"/>
        <dbReference type="ChEBI" id="CHEBI:140764"/>
        <dbReference type="EC" id="2.4.3.3"/>
    </reaction>
    <physiologicalReaction direction="left-to-right" evidence="13">
        <dbReference type="Rhea" id="RHEA:11137"/>
    </physiologicalReaction>
</comment>
<evidence type="ECO:0000256" key="18">
    <source>
        <dbReference type="SAM" id="Phobius"/>
    </source>
</evidence>
<comment type="pathway">
    <text evidence="2">Protein modification; protein glycosylation.</text>
</comment>
<evidence type="ECO:0000256" key="17">
    <source>
        <dbReference type="SAM" id="MobiDB-lite"/>
    </source>
</evidence>
<keyword evidence="11" id="KW-1015">Disulfide bond</keyword>
<evidence type="ECO:0000256" key="3">
    <source>
        <dbReference type="ARBA" id="ARBA00006003"/>
    </source>
</evidence>
<evidence type="ECO:0000256" key="13">
    <source>
        <dbReference type="ARBA" id="ARBA00036348"/>
    </source>
</evidence>
<reference evidence="19" key="1">
    <citation type="submission" date="2025-08" db="UniProtKB">
        <authorList>
            <consortium name="Ensembl"/>
        </authorList>
    </citation>
    <scope>IDENTIFICATION</scope>
</reference>
<comment type="similarity">
    <text evidence="3">Belongs to the glycosyltransferase 29 family.</text>
</comment>
<evidence type="ECO:0000256" key="7">
    <source>
        <dbReference type="ARBA" id="ARBA00022968"/>
    </source>
</evidence>
<keyword evidence="4" id="KW-0328">Glycosyltransferase</keyword>
<keyword evidence="7" id="KW-0735">Signal-anchor</keyword>
<organism evidence="19 20">
    <name type="scientific">Amazona collaria</name>
    <name type="common">yellow-billed parrot</name>
    <dbReference type="NCBI Taxonomy" id="241587"/>
    <lineage>
        <taxon>Eukaryota</taxon>
        <taxon>Metazoa</taxon>
        <taxon>Chordata</taxon>
        <taxon>Craniata</taxon>
        <taxon>Vertebrata</taxon>
        <taxon>Euteleostomi</taxon>
        <taxon>Archelosauria</taxon>
        <taxon>Archosauria</taxon>
        <taxon>Dinosauria</taxon>
        <taxon>Saurischia</taxon>
        <taxon>Theropoda</taxon>
        <taxon>Coelurosauria</taxon>
        <taxon>Aves</taxon>
        <taxon>Neognathae</taxon>
        <taxon>Neoaves</taxon>
        <taxon>Telluraves</taxon>
        <taxon>Australaves</taxon>
        <taxon>Psittaciformes</taxon>
        <taxon>Psittacidae</taxon>
        <taxon>Amazona</taxon>
    </lineage>
</organism>
<dbReference type="EC" id="2.4.3.3" evidence="14"/>
<dbReference type="Ensembl" id="ENSACOT00000008200.1">
    <property type="protein sequence ID" value="ENSACOP00000007919.1"/>
    <property type="gene ID" value="ENSACOG00000005563.1"/>
</dbReference>
<evidence type="ECO:0000256" key="11">
    <source>
        <dbReference type="ARBA" id="ARBA00023157"/>
    </source>
</evidence>
<evidence type="ECO:0000313" key="19">
    <source>
        <dbReference type="Ensembl" id="ENSACOP00000007919.1"/>
    </source>
</evidence>
<dbReference type="GO" id="GO:0000139">
    <property type="term" value="C:Golgi membrane"/>
    <property type="evidence" value="ECO:0007669"/>
    <property type="project" value="UniProtKB-SubCell"/>
</dbReference>
<evidence type="ECO:0000256" key="15">
    <source>
        <dbReference type="ARBA" id="ARBA00050664"/>
    </source>
</evidence>
<keyword evidence="9" id="KW-0333">Golgi apparatus</keyword>
<dbReference type="GO" id="GO:0001665">
    <property type="term" value="F:alpha-N-acetylgalactosaminide alpha-2,6-sialyltransferase activity"/>
    <property type="evidence" value="ECO:0007669"/>
    <property type="project" value="UniProtKB-EC"/>
</dbReference>
<keyword evidence="20" id="KW-1185">Reference proteome</keyword>
<evidence type="ECO:0000256" key="12">
    <source>
        <dbReference type="ARBA" id="ARBA00023180"/>
    </source>
</evidence>
<dbReference type="AlphaFoldDB" id="A0A8B9FI08"/>
<keyword evidence="12" id="KW-0325">Glycoprotein</keyword>
<evidence type="ECO:0000256" key="10">
    <source>
        <dbReference type="ARBA" id="ARBA00023136"/>
    </source>
</evidence>
<dbReference type="FunFam" id="3.90.1480.20:FF:000013">
    <property type="entry name" value="ST6 N-acetylgalactosaminide alpha-2,6-sialyltransferase 1"/>
    <property type="match status" value="1"/>
</dbReference>
<keyword evidence="6 18" id="KW-0812">Transmembrane</keyword>
<feature type="transmembrane region" description="Helical" evidence="18">
    <location>
        <begin position="85"/>
        <end position="105"/>
    </location>
</feature>
<evidence type="ECO:0000256" key="4">
    <source>
        <dbReference type="ARBA" id="ARBA00022676"/>
    </source>
</evidence>
<dbReference type="PANTHER" id="PTHR45941:SF5">
    <property type="entry name" value="ALPHA-N-ACETYLGALACTOSAMINIDE ALPHA-2,6-SIALYLTRANSFERASE 2"/>
    <property type="match status" value="1"/>
</dbReference>
<evidence type="ECO:0000256" key="2">
    <source>
        <dbReference type="ARBA" id="ARBA00004922"/>
    </source>
</evidence>
<dbReference type="GO" id="GO:0006493">
    <property type="term" value="P:protein O-linked glycosylation"/>
    <property type="evidence" value="ECO:0007669"/>
    <property type="project" value="TreeGrafter"/>
</dbReference>
<evidence type="ECO:0000256" key="9">
    <source>
        <dbReference type="ARBA" id="ARBA00023034"/>
    </source>
</evidence>
<proteinExistence type="inferred from homology"/>
<feature type="region of interest" description="Disordered" evidence="17">
    <location>
        <begin position="1"/>
        <end position="66"/>
    </location>
</feature>
<evidence type="ECO:0000256" key="8">
    <source>
        <dbReference type="ARBA" id="ARBA00022989"/>
    </source>
</evidence>